<proteinExistence type="predicted"/>
<dbReference type="EMBL" id="CAMXCT030005460">
    <property type="protein sequence ID" value="CAL4799757.1"/>
    <property type="molecule type" value="Genomic_DNA"/>
</dbReference>
<keyword evidence="4" id="KW-1185">Reference proteome</keyword>
<accession>A0A9P1GGA4</accession>
<evidence type="ECO:0000313" key="1">
    <source>
        <dbReference type="EMBL" id="CAI4012445.1"/>
    </source>
</evidence>
<protein>
    <submittedName>
        <fullName evidence="3">DUF4116 domain-containing protein</fullName>
    </submittedName>
</protein>
<gene>
    <name evidence="1" type="ORF">C1SCF055_LOCUS37507</name>
</gene>
<evidence type="ECO:0000313" key="2">
    <source>
        <dbReference type="EMBL" id="CAL1165820.1"/>
    </source>
</evidence>
<dbReference type="EMBL" id="CAMXCT010005460">
    <property type="protein sequence ID" value="CAI4012445.1"/>
    <property type="molecule type" value="Genomic_DNA"/>
</dbReference>
<dbReference type="EMBL" id="CAMXCT020005460">
    <property type="protein sequence ID" value="CAL1165820.1"/>
    <property type="molecule type" value="Genomic_DNA"/>
</dbReference>
<dbReference type="AlphaFoldDB" id="A0A9P1GGA4"/>
<name>A0A9P1GGA4_9DINO</name>
<comment type="caution">
    <text evidence="1">The sequence shown here is derived from an EMBL/GenBank/DDBJ whole genome shotgun (WGS) entry which is preliminary data.</text>
</comment>
<evidence type="ECO:0000313" key="4">
    <source>
        <dbReference type="Proteomes" id="UP001152797"/>
    </source>
</evidence>
<sequence>TLRLAITNSRTREALWKSISGRSLSFARRIALAQAWPVLKQRLPPVITLQDMQYITAELKVRVLQSAVEDPKSFITWISQQVSPVAIKFALARLRPQLEKHLPPGILWKDTARVLEHLEIQDIQEALTDPRSFFKSLATRTDKIGTEWWVVQVKRQLEPRMPAGVKWEKLADILKFLTIRELNDAMNRPRRFMLSLTKRGGPIALKWMVASLQPSLEALLPIGIPWQDVQVELLRCDMTALKKGLQEPQALLDSLIRQTGPLAAKFAIQQAKPVLQTLVEKGVSWKDIEDSLKAVEIHDLVEGLKDPRRFIAEVERTAGPPARAWVLVKVKAAVAAVLPPDVTWEDLDGIENTVGEMSLEELRQDLMQPNRLLMSLASKFHPLAVKIVLQRLWGSLEEMSLVKEEPFSLQGLAAGSVTMQDIESILLKLPPLVIAEALERPDGFLQKLEKDMFHTSRFFIVLLKPKLEDLVPEEIGWENFEMVLEKISLQNLKGLCTDTGKQELSWGDVERYLEKENHAAIHWSVARLRPRLE</sequence>
<feature type="non-terminal residue" evidence="1">
    <location>
        <position position="533"/>
    </location>
</feature>
<organism evidence="1">
    <name type="scientific">Cladocopium goreaui</name>
    <dbReference type="NCBI Taxonomy" id="2562237"/>
    <lineage>
        <taxon>Eukaryota</taxon>
        <taxon>Sar</taxon>
        <taxon>Alveolata</taxon>
        <taxon>Dinophyceae</taxon>
        <taxon>Suessiales</taxon>
        <taxon>Symbiodiniaceae</taxon>
        <taxon>Cladocopium</taxon>
    </lineage>
</organism>
<reference evidence="1" key="1">
    <citation type="submission" date="2022-10" db="EMBL/GenBank/DDBJ databases">
        <authorList>
            <person name="Chen Y."/>
            <person name="Dougan E. K."/>
            <person name="Chan C."/>
            <person name="Rhodes N."/>
            <person name="Thang M."/>
        </authorList>
    </citation>
    <scope>NUCLEOTIDE SEQUENCE</scope>
</reference>
<reference evidence="2" key="2">
    <citation type="submission" date="2024-04" db="EMBL/GenBank/DDBJ databases">
        <authorList>
            <person name="Chen Y."/>
            <person name="Shah S."/>
            <person name="Dougan E. K."/>
            <person name="Thang M."/>
            <person name="Chan C."/>
        </authorList>
    </citation>
    <scope>NUCLEOTIDE SEQUENCE [LARGE SCALE GENOMIC DNA]</scope>
</reference>
<feature type="non-terminal residue" evidence="1">
    <location>
        <position position="1"/>
    </location>
</feature>
<evidence type="ECO:0000313" key="3">
    <source>
        <dbReference type="EMBL" id="CAL4799757.1"/>
    </source>
</evidence>
<dbReference type="Proteomes" id="UP001152797">
    <property type="component" value="Unassembled WGS sequence"/>
</dbReference>